<evidence type="ECO:0000313" key="1">
    <source>
        <dbReference type="Proteomes" id="UP000095286"/>
    </source>
</evidence>
<organism evidence="1 2">
    <name type="scientific">Rhabditophanes sp. KR3021</name>
    <dbReference type="NCBI Taxonomy" id="114890"/>
    <lineage>
        <taxon>Eukaryota</taxon>
        <taxon>Metazoa</taxon>
        <taxon>Ecdysozoa</taxon>
        <taxon>Nematoda</taxon>
        <taxon>Chromadorea</taxon>
        <taxon>Rhabditida</taxon>
        <taxon>Tylenchina</taxon>
        <taxon>Panagrolaimomorpha</taxon>
        <taxon>Strongyloidoidea</taxon>
        <taxon>Alloionematidae</taxon>
        <taxon>Rhabditophanes</taxon>
    </lineage>
</organism>
<reference evidence="2" key="1">
    <citation type="submission" date="2016-11" db="UniProtKB">
        <authorList>
            <consortium name="WormBaseParasite"/>
        </authorList>
    </citation>
    <scope>IDENTIFICATION</scope>
    <source>
        <strain evidence="2">KR3021</strain>
    </source>
</reference>
<proteinExistence type="predicted"/>
<evidence type="ECO:0000313" key="2">
    <source>
        <dbReference type="WBParaSite" id="RSKR_0000758100.1"/>
    </source>
</evidence>
<dbReference type="WBParaSite" id="RSKR_0000758100.1">
    <property type="protein sequence ID" value="RSKR_0000758100.1"/>
    <property type="gene ID" value="RSKR_0000758100"/>
</dbReference>
<sequence>MAAPENPLTLASYFAVAGFDEEQGLTNDTYIGDFTQPENISKPPLECSYACKIIAHYPKQRPQNPFSHEISSLCLPKGIKFYTERNLPKEPFFHSFVNVREDGSYVNGVALTFFELVNDIKLCEEMSRLTKDHIQKINVAEVRQQRFSNTTLNGTHSLPSHNPLYISKVICLITQIPIINAAKKFLLAIYKLIKSSQPCVLPVESFIYWVTNEVPLPVAGTALKVHIQGTEMIVRRPSKNDLPFFDYSFTDLFKIMSVEKFVNLYACFMLEHQILFCSKSLTSLMLVAESLCTLAFPFKWQMTYVPILPQSQLKFIEAPVPYVMGFWYEGRVPEQIFQSNVCIFDLDTGRFDHPEDIPDFPQSKTLSNCINDILTTYSFDDHEFNVRQNSGDSKPNPHVKMRQNNVRWRNDGTSNNVPHREDWSQKRMSRSFDDFNASMQFKHSHRDLGSSYLHKAAKFKFEAFDYIVPAPHYINGTPILKCYNGSFPQLVGDSLEAPIIQSAVNSPWKQRHKRINVTENRFDVDSKNDQDGLRQDTNTFGSDKVVSASAKKVIAQESPSQIAQQNMKFVEQLLKETKNKTKRMLVDKMGREAVDLGHSDVSINGVEENTLVANFCDLLERLWAHGLEKKQSKSAFWNHVLNRQEHDKNLSPAINQYNKTTLSPEMKNVNDINELIANMKNELMSYQEEKQKTKLENTERNRSMTQQDHNLNYTSNEHDDSEDWSKSFIKAANVLFTSASVAYNDLINQSPYESKKPPIHHAPPPTIFNQIPTKLGLPRSKSLTRVFNFRLPKGNSTSGFAPTWSTTDSNPDELQSLSGSHINLASPLKQQNPNESRSIHLGSLSSRSLSAHGSRNRSLSRPRSPEFAVHPHQNRLRPLSKDITYDLKNVLRMTELKSDTGFARAFVRLSLERKLLHKHMKIILEDPTLLNKLYKPYAFLLCEDEREQFLYHILSLNAVDFSCFTNTFINSKMQYEVLVVSEIDKLYSGGMWVMLTGSLGSTTNIYLPENTLQFSFDNKNIGILSTLRIGYDITDRTNYPSKWYLENVVVRNNITGQTFLFNCCRWFGKGVDDGSLERLLVAEVIKHHVDEEDPASISHLHSNYSSSTNIHRPESPMNITSKLYNPTSIMSKRKRSSSVGKGSDSFGVKQLLSVTDVQNFLRTTVNGITKYFCNDKGQSGSSKLTQLLCGELGFVYCFEQVFLIKRVCNWFNDLLKSVSAKQLTKDQKKLITGILKIYNKITANNVIGKEGKFSVFILLALRDHMLLGLLVTMAWTPITQQMYDDNSFLRNKSLLTFLTQLVESLNQFEFVLEKSLIYGIQ</sequence>
<accession>A0AC35U667</accession>
<protein>
    <submittedName>
        <fullName evidence="2">UDENN domain-containing protein</fullName>
    </submittedName>
</protein>
<dbReference type="Proteomes" id="UP000095286">
    <property type="component" value="Unplaced"/>
</dbReference>
<name>A0AC35U667_9BILA</name>